<protein>
    <recommendedName>
        <fullName evidence="4">Prepilin type IV endopeptidase peptidase domain-containing protein</fullName>
    </recommendedName>
</protein>
<sequence length="352" mass="37068">MLSREMSSESAYLFSYVLLGCESLLVAIALVYHAKVRMPRPAIGVYNRADILIMSLLVVVMPVIYVAISGAIVSAFFCLICYAALQVTIAPLARGRASWLIAAGLCAADLVATEWGGPHQALLVNDVVIGIAVVGAANLWVQSGMRSAHIAWFAGFLAVYDFVATSVTSSTDDFIARVSGIPFSPEWVFTLGPNPVAIGLGDLLLLSVFPLAAHRSFGAVAGIVAMAIGTAVVAADTVAYHYGVLHGAAPVLTVLGPLVVVQHHLWRRARGRERTTGEWRRNAVPVAAGAVLADHDIRSTDAVPLPDGPTGFWVAIDGTRVVGVAPTPGAARRKARENGCTAVPQVREITAT</sequence>
<evidence type="ECO:0008006" key="4">
    <source>
        <dbReference type="Google" id="ProtNLM"/>
    </source>
</evidence>
<keyword evidence="1" id="KW-0812">Transmembrane</keyword>
<feature type="transmembrane region" description="Helical" evidence="1">
    <location>
        <begin position="187"/>
        <end position="209"/>
    </location>
</feature>
<keyword evidence="1" id="KW-0472">Membrane</keyword>
<feature type="transmembrane region" description="Helical" evidence="1">
    <location>
        <begin position="122"/>
        <end position="141"/>
    </location>
</feature>
<feature type="transmembrane region" description="Helical" evidence="1">
    <location>
        <begin position="148"/>
        <end position="167"/>
    </location>
</feature>
<feature type="transmembrane region" description="Helical" evidence="1">
    <location>
        <begin position="97"/>
        <end position="116"/>
    </location>
</feature>
<gene>
    <name evidence="2" type="ORF">GCM10023191_045770</name>
</gene>
<proteinExistence type="predicted"/>
<dbReference type="Proteomes" id="UP001500503">
    <property type="component" value="Unassembled WGS sequence"/>
</dbReference>
<evidence type="ECO:0000313" key="2">
    <source>
        <dbReference type="EMBL" id="GAA4499242.1"/>
    </source>
</evidence>
<feature type="transmembrane region" description="Helical" evidence="1">
    <location>
        <begin position="216"/>
        <end position="234"/>
    </location>
</feature>
<feature type="transmembrane region" description="Helical" evidence="1">
    <location>
        <begin position="240"/>
        <end position="261"/>
    </location>
</feature>
<accession>A0ABP8Q8L5</accession>
<comment type="caution">
    <text evidence="2">The sequence shown here is derived from an EMBL/GenBank/DDBJ whole genome shotgun (WGS) entry which is preliminary data.</text>
</comment>
<reference evidence="3" key="1">
    <citation type="journal article" date="2019" name="Int. J. Syst. Evol. Microbiol.">
        <title>The Global Catalogue of Microorganisms (GCM) 10K type strain sequencing project: providing services to taxonomists for standard genome sequencing and annotation.</title>
        <authorList>
            <consortium name="The Broad Institute Genomics Platform"/>
            <consortium name="The Broad Institute Genome Sequencing Center for Infectious Disease"/>
            <person name="Wu L."/>
            <person name="Ma J."/>
        </authorList>
    </citation>
    <scope>NUCLEOTIDE SEQUENCE [LARGE SCALE GENOMIC DNA]</scope>
    <source>
        <strain evidence="3">JCM 17933</strain>
    </source>
</reference>
<feature type="transmembrane region" description="Helical" evidence="1">
    <location>
        <begin position="12"/>
        <end position="32"/>
    </location>
</feature>
<name>A0ABP8Q8L5_9ACTN</name>
<evidence type="ECO:0000256" key="1">
    <source>
        <dbReference type="SAM" id="Phobius"/>
    </source>
</evidence>
<dbReference type="EMBL" id="BAABHF010000024">
    <property type="protein sequence ID" value="GAA4499242.1"/>
    <property type="molecule type" value="Genomic_DNA"/>
</dbReference>
<feature type="transmembrane region" description="Helical" evidence="1">
    <location>
        <begin position="52"/>
        <end position="85"/>
    </location>
</feature>
<organism evidence="2 3">
    <name type="scientific">Actinoallomurus oryzae</name>
    <dbReference type="NCBI Taxonomy" id="502180"/>
    <lineage>
        <taxon>Bacteria</taxon>
        <taxon>Bacillati</taxon>
        <taxon>Actinomycetota</taxon>
        <taxon>Actinomycetes</taxon>
        <taxon>Streptosporangiales</taxon>
        <taxon>Thermomonosporaceae</taxon>
        <taxon>Actinoallomurus</taxon>
    </lineage>
</organism>
<keyword evidence="1" id="KW-1133">Transmembrane helix</keyword>
<dbReference type="PROSITE" id="PS51257">
    <property type="entry name" value="PROKAR_LIPOPROTEIN"/>
    <property type="match status" value="1"/>
</dbReference>
<keyword evidence="3" id="KW-1185">Reference proteome</keyword>
<evidence type="ECO:0000313" key="3">
    <source>
        <dbReference type="Proteomes" id="UP001500503"/>
    </source>
</evidence>